<proteinExistence type="predicted"/>
<feature type="region of interest" description="Disordered" evidence="1">
    <location>
        <begin position="27"/>
        <end position="60"/>
    </location>
</feature>
<feature type="region of interest" description="Disordered" evidence="1">
    <location>
        <begin position="77"/>
        <end position="102"/>
    </location>
</feature>
<gene>
    <name evidence="2" type="ORF">CC80DRAFT_549594</name>
</gene>
<accession>A0A6A5TSX6</accession>
<feature type="compositionally biased region" description="Polar residues" evidence="1">
    <location>
        <begin position="30"/>
        <end position="39"/>
    </location>
</feature>
<sequence>MSRSPAQCKAQPDAVQRFVDESYACFVSKELQNSPTHPNTPAPMEDREGPPSGDPLPKTDIDISKLAEELQQLREKVASLESQQAAKVSERQTPSLETRTTGEDIIKNVLQELEIGSEKDNANEERRLLQKAVEEAID</sequence>
<protein>
    <submittedName>
        <fullName evidence="2">Uncharacterized protein</fullName>
    </submittedName>
</protein>
<name>A0A6A5TSX6_9PLEO</name>
<organism evidence="2 3">
    <name type="scientific">Byssothecium circinans</name>
    <dbReference type="NCBI Taxonomy" id="147558"/>
    <lineage>
        <taxon>Eukaryota</taxon>
        <taxon>Fungi</taxon>
        <taxon>Dikarya</taxon>
        <taxon>Ascomycota</taxon>
        <taxon>Pezizomycotina</taxon>
        <taxon>Dothideomycetes</taxon>
        <taxon>Pleosporomycetidae</taxon>
        <taxon>Pleosporales</taxon>
        <taxon>Massarineae</taxon>
        <taxon>Massarinaceae</taxon>
        <taxon>Byssothecium</taxon>
    </lineage>
</organism>
<reference evidence="2" key="1">
    <citation type="journal article" date="2020" name="Stud. Mycol.">
        <title>101 Dothideomycetes genomes: a test case for predicting lifestyles and emergence of pathogens.</title>
        <authorList>
            <person name="Haridas S."/>
            <person name="Albert R."/>
            <person name="Binder M."/>
            <person name="Bloem J."/>
            <person name="Labutti K."/>
            <person name="Salamov A."/>
            <person name="Andreopoulos B."/>
            <person name="Baker S."/>
            <person name="Barry K."/>
            <person name="Bills G."/>
            <person name="Bluhm B."/>
            <person name="Cannon C."/>
            <person name="Castanera R."/>
            <person name="Culley D."/>
            <person name="Daum C."/>
            <person name="Ezra D."/>
            <person name="Gonzalez J."/>
            <person name="Henrissat B."/>
            <person name="Kuo A."/>
            <person name="Liang C."/>
            <person name="Lipzen A."/>
            <person name="Lutzoni F."/>
            <person name="Magnuson J."/>
            <person name="Mondo S."/>
            <person name="Nolan M."/>
            <person name="Ohm R."/>
            <person name="Pangilinan J."/>
            <person name="Park H.-J."/>
            <person name="Ramirez L."/>
            <person name="Alfaro M."/>
            <person name="Sun H."/>
            <person name="Tritt A."/>
            <person name="Yoshinaga Y."/>
            <person name="Zwiers L.-H."/>
            <person name="Turgeon B."/>
            <person name="Goodwin S."/>
            <person name="Spatafora J."/>
            <person name="Crous P."/>
            <person name="Grigoriev I."/>
        </authorList>
    </citation>
    <scope>NUCLEOTIDE SEQUENCE</scope>
    <source>
        <strain evidence="2">CBS 675.92</strain>
    </source>
</reference>
<evidence type="ECO:0000313" key="3">
    <source>
        <dbReference type="Proteomes" id="UP000800035"/>
    </source>
</evidence>
<keyword evidence="3" id="KW-1185">Reference proteome</keyword>
<dbReference type="EMBL" id="ML976995">
    <property type="protein sequence ID" value="KAF1955394.1"/>
    <property type="molecule type" value="Genomic_DNA"/>
</dbReference>
<evidence type="ECO:0000313" key="2">
    <source>
        <dbReference type="EMBL" id="KAF1955394.1"/>
    </source>
</evidence>
<dbReference type="AlphaFoldDB" id="A0A6A5TSX6"/>
<dbReference type="Proteomes" id="UP000800035">
    <property type="component" value="Unassembled WGS sequence"/>
</dbReference>
<evidence type="ECO:0000256" key="1">
    <source>
        <dbReference type="SAM" id="MobiDB-lite"/>
    </source>
</evidence>
<feature type="compositionally biased region" description="Polar residues" evidence="1">
    <location>
        <begin position="80"/>
        <end position="99"/>
    </location>
</feature>